<evidence type="ECO:0000256" key="1">
    <source>
        <dbReference type="SAM" id="SignalP"/>
    </source>
</evidence>
<dbReference type="AlphaFoldDB" id="A0AA37Q9B3"/>
<dbReference type="Pfam" id="PF14559">
    <property type="entry name" value="TPR_19"/>
    <property type="match status" value="1"/>
</dbReference>
<dbReference type="InterPro" id="IPR011990">
    <property type="entry name" value="TPR-like_helical_dom_sf"/>
</dbReference>
<feature type="signal peptide" evidence="1">
    <location>
        <begin position="1"/>
        <end position="20"/>
    </location>
</feature>
<dbReference type="Proteomes" id="UP001161325">
    <property type="component" value="Unassembled WGS sequence"/>
</dbReference>
<organism evidence="2 3">
    <name type="scientific">Roseisolibacter agri</name>
    <dbReference type="NCBI Taxonomy" id="2014610"/>
    <lineage>
        <taxon>Bacteria</taxon>
        <taxon>Pseudomonadati</taxon>
        <taxon>Gemmatimonadota</taxon>
        <taxon>Gemmatimonadia</taxon>
        <taxon>Gemmatimonadales</taxon>
        <taxon>Gemmatimonadaceae</taxon>
        <taxon>Roseisolibacter</taxon>
    </lineage>
</organism>
<name>A0AA37Q9B3_9BACT</name>
<keyword evidence="1" id="KW-0732">Signal</keyword>
<accession>A0AA37Q9B3</accession>
<evidence type="ECO:0008006" key="4">
    <source>
        <dbReference type="Google" id="ProtNLM"/>
    </source>
</evidence>
<keyword evidence="3" id="KW-1185">Reference proteome</keyword>
<dbReference type="Gene3D" id="1.25.40.10">
    <property type="entry name" value="Tetratricopeptide repeat domain"/>
    <property type="match status" value="1"/>
</dbReference>
<dbReference type="EMBL" id="BRXS01000004">
    <property type="protein sequence ID" value="GLC26087.1"/>
    <property type="molecule type" value="Genomic_DNA"/>
</dbReference>
<proteinExistence type="predicted"/>
<gene>
    <name evidence="2" type="ORF">rosag_26000</name>
</gene>
<evidence type="ECO:0000313" key="2">
    <source>
        <dbReference type="EMBL" id="GLC26087.1"/>
    </source>
</evidence>
<sequence>MTFRSLAAAATLAVAGLAVAAPSARAQLPASQAPAAEHVAMGDRERASNPASALKHYEAALAAEARSYDALVKASGTAIDAGEASPDAARRTALYKSGEQYARRAVEARPGDAEGHFALARALGRTAQTLGSRERVKYAGDVRTHAMEALKLDPKHPGALHVMGMWNAEIMRLSGVTRFMAKNFLGGKVFDSANWNDAQRYLEQAVAAEPNRLVHRIDLAEVYADRKNTAKAREQVEFILKAPATELNDARYKRLAEALQKRL</sequence>
<evidence type="ECO:0000313" key="3">
    <source>
        <dbReference type="Proteomes" id="UP001161325"/>
    </source>
</evidence>
<feature type="chain" id="PRO_5041355094" description="Tetratricopeptide repeat protein" evidence="1">
    <location>
        <begin position="21"/>
        <end position="263"/>
    </location>
</feature>
<comment type="caution">
    <text evidence="2">The sequence shown here is derived from an EMBL/GenBank/DDBJ whole genome shotgun (WGS) entry which is preliminary data.</text>
</comment>
<dbReference type="RefSeq" id="WP_284350555.1">
    <property type="nucleotide sequence ID" value="NZ_BRXS01000004.1"/>
</dbReference>
<protein>
    <recommendedName>
        <fullName evidence="4">Tetratricopeptide repeat protein</fullName>
    </recommendedName>
</protein>
<reference evidence="2" key="1">
    <citation type="submission" date="2022-08" db="EMBL/GenBank/DDBJ databases">
        <title>Draft genome sequencing of Roseisolibacter agri AW1220.</title>
        <authorList>
            <person name="Tobiishi Y."/>
            <person name="Tonouchi A."/>
        </authorList>
    </citation>
    <scope>NUCLEOTIDE SEQUENCE</scope>
    <source>
        <strain evidence="2">AW1220</strain>
    </source>
</reference>
<dbReference type="SUPFAM" id="SSF48452">
    <property type="entry name" value="TPR-like"/>
    <property type="match status" value="1"/>
</dbReference>